<gene>
    <name evidence="1" type="ORF">ABCQ75_07150</name>
</gene>
<evidence type="ECO:0008006" key="3">
    <source>
        <dbReference type="Google" id="ProtNLM"/>
    </source>
</evidence>
<proteinExistence type="predicted"/>
<name>A0ABU9WYP3_9MICC</name>
<sequence length="431" mass="45015">MRTPQDTDSACRAAAEAWAAGGCSEDEARAVVVGRLVRARIAAAVAREAVVADVQFREDLADELERLLVGKVLGGGEGGYDLERARTASATGWARQFLRAARRSAARNVHARGLAKAIPVDPTQAGPEEGGAPGVARACFHRAAAPETGWAADAVPMDEALDWFTARSRHLRDASRLAAQAAGLRHAYGLPEPVRPRPGERRRLAALVADAPQLARDSAEAMHAIVAGEHTAGQRPTAARACDDGLLALWDSFSRADMEALLEAPGLVGLTLVRAAVADRPKPDRSTTASFRAAVRAEGTGRGWTRAADALSAVFLALEFESSSAFDTTSEHYRRDRAEERADLCAKAPAAFDTVLAHPGQRLGRTHEEVYDRLAELAAEVAGPCVAPAGIPAAARWTGAAGTRSAGTGSARTRAAGARAAGAHASMAGVA</sequence>
<evidence type="ECO:0000313" key="2">
    <source>
        <dbReference type="Proteomes" id="UP001422074"/>
    </source>
</evidence>
<reference evidence="1 2" key="1">
    <citation type="submission" date="2024-05" db="EMBL/GenBank/DDBJ databases">
        <title>Sinomonas sp. nov., isolated from a waste landfill.</title>
        <authorList>
            <person name="Zhao Y."/>
        </authorList>
    </citation>
    <scope>NUCLEOTIDE SEQUENCE [LARGE SCALE GENOMIC DNA]</scope>
    <source>
        <strain evidence="1 2">CCTCC AB2014300</strain>
    </source>
</reference>
<organism evidence="1 2">
    <name type="scientific">Sinomonas halotolerans</name>
    <dbReference type="NCBI Taxonomy" id="1644133"/>
    <lineage>
        <taxon>Bacteria</taxon>
        <taxon>Bacillati</taxon>
        <taxon>Actinomycetota</taxon>
        <taxon>Actinomycetes</taxon>
        <taxon>Micrococcales</taxon>
        <taxon>Micrococcaceae</taxon>
        <taxon>Sinomonas</taxon>
    </lineage>
</organism>
<evidence type="ECO:0000313" key="1">
    <source>
        <dbReference type="EMBL" id="MEN2744314.1"/>
    </source>
</evidence>
<keyword evidence="2" id="KW-1185">Reference proteome</keyword>
<protein>
    <recommendedName>
        <fullName evidence="3">DUF222 domain-containing protein</fullName>
    </recommendedName>
</protein>
<comment type="caution">
    <text evidence="1">The sequence shown here is derived from an EMBL/GenBank/DDBJ whole genome shotgun (WGS) entry which is preliminary data.</text>
</comment>
<dbReference type="EMBL" id="JBDFRB010000005">
    <property type="protein sequence ID" value="MEN2744314.1"/>
    <property type="molecule type" value="Genomic_DNA"/>
</dbReference>
<dbReference type="Proteomes" id="UP001422074">
    <property type="component" value="Unassembled WGS sequence"/>
</dbReference>
<dbReference type="RefSeq" id="WP_345884258.1">
    <property type="nucleotide sequence ID" value="NZ_JBDFRB010000005.1"/>
</dbReference>
<accession>A0ABU9WYP3</accession>